<feature type="transmembrane region" description="Helical" evidence="6">
    <location>
        <begin position="45"/>
        <end position="63"/>
    </location>
</feature>
<evidence type="ECO:0000256" key="4">
    <source>
        <dbReference type="ARBA" id="ARBA00022989"/>
    </source>
</evidence>
<feature type="transmembrane region" description="Helical" evidence="6">
    <location>
        <begin position="133"/>
        <end position="151"/>
    </location>
</feature>
<dbReference type="Pfam" id="PF04142">
    <property type="entry name" value="Nuc_sug_transp"/>
    <property type="match status" value="1"/>
</dbReference>
<keyword evidence="2" id="KW-0813">Transport</keyword>
<dbReference type="InterPro" id="IPR007271">
    <property type="entry name" value="Nuc_sug_transpt"/>
</dbReference>
<evidence type="ECO:0000313" key="7">
    <source>
        <dbReference type="EMBL" id="CAF0961440.1"/>
    </source>
</evidence>
<keyword evidence="8" id="KW-1185">Reference proteome</keyword>
<evidence type="ECO:0000256" key="6">
    <source>
        <dbReference type="SAM" id="Phobius"/>
    </source>
</evidence>
<keyword evidence="3 6" id="KW-0812">Transmembrane</keyword>
<dbReference type="AlphaFoldDB" id="A0A814DQ27"/>
<feature type="transmembrane region" description="Helical" evidence="6">
    <location>
        <begin position="179"/>
        <end position="199"/>
    </location>
</feature>
<evidence type="ECO:0000256" key="3">
    <source>
        <dbReference type="ARBA" id="ARBA00022692"/>
    </source>
</evidence>
<proteinExistence type="predicted"/>
<evidence type="ECO:0000256" key="1">
    <source>
        <dbReference type="ARBA" id="ARBA00004141"/>
    </source>
</evidence>
<dbReference type="PANTHER" id="PTHR10231">
    <property type="entry name" value="NUCLEOTIDE-SUGAR TRANSMEMBRANE TRANSPORTER"/>
    <property type="match status" value="1"/>
</dbReference>
<organism evidence="7 8">
    <name type="scientific">Brachionus calyciflorus</name>
    <dbReference type="NCBI Taxonomy" id="104777"/>
    <lineage>
        <taxon>Eukaryota</taxon>
        <taxon>Metazoa</taxon>
        <taxon>Spiralia</taxon>
        <taxon>Gnathifera</taxon>
        <taxon>Rotifera</taxon>
        <taxon>Eurotatoria</taxon>
        <taxon>Monogononta</taxon>
        <taxon>Pseudotrocha</taxon>
        <taxon>Ploima</taxon>
        <taxon>Brachionidae</taxon>
        <taxon>Brachionus</taxon>
    </lineage>
</organism>
<feature type="transmembrane region" description="Helical" evidence="6">
    <location>
        <begin position="79"/>
        <end position="100"/>
    </location>
</feature>
<comment type="subcellular location">
    <subcellularLocation>
        <location evidence="1">Membrane</location>
        <topology evidence="1">Multi-pass membrane protein</topology>
    </subcellularLocation>
</comment>
<comment type="caution">
    <text evidence="7">The sequence shown here is derived from an EMBL/GenBank/DDBJ whole genome shotgun (WGS) entry which is preliminary data.</text>
</comment>
<dbReference type="OrthoDB" id="419167at2759"/>
<dbReference type="GO" id="GO:0015165">
    <property type="term" value="F:pyrimidine nucleotide-sugar transmembrane transporter activity"/>
    <property type="evidence" value="ECO:0007669"/>
    <property type="project" value="InterPro"/>
</dbReference>
<dbReference type="Proteomes" id="UP000663879">
    <property type="component" value="Unassembled WGS sequence"/>
</dbReference>
<protein>
    <submittedName>
        <fullName evidence="7">Uncharacterized protein</fullName>
    </submittedName>
</protein>
<sequence length="405" mass="46402">METIQKIGWSSLLVFQAVSYGSYTILVHLCEKNGRILFSATSMNLVIEFCKLLVSIIGILSLLKQQKITLSNFSFKKSFLFSIPAFLYFINNNLAVYIQLFMDSTSYQILSNFKIFTTAVLYYFIIGKAISKIRWFSISLLFISGILYSLANIKKSQSSEKNLGNILLPKNVETKSTEIYITEIGLVMVLIYAFISGLSGVYNEYLLKMNNSDSIFEQNFYLYGYGCLYNFIGFYWEKKLSKDNNFDFFNGFNQYTLLIIFTQVFNGFLMSLVMKYSSNITRLFVISSSLIFEDDDEVDTEVNCEDENKNEDEKKDDKTTGDMIRFKNNFNNKKITPIDHLDCYAHTLQLVINDTIKNDCIFTNLMSKMGRMASARHQCLGLAESIADNFKLSIPTPGGVRSDIL</sequence>
<name>A0A814DQ27_9BILA</name>
<feature type="transmembrane region" description="Helical" evidence="6">
    <location>
        <begin position="7"/>
        <end position="25"/>
    </location>
</feature>
<evidence type="ECO:0000256" key="5">
    <source>
        <dbReference type="ARBA" id="ARBA00023136"/>
    </source>
</evidence>
<evidence type="ECO:0000256" key="2">
    <source>
        <dbReference type="ARBA" id="ARBA00022597"/>
    </source>
</evidence>
<keyword evidence="4 6" id="KW-1133">Transmembrane helix</keyword>
<dbReference type="GO" id="GO:0000139">
    <property type="term" value="C:Golgi membrane"/>
    <property type="evidence" value="ECO:0007669"/>
    <property type="project" value="InterPro"/>
</dbReference>
<accession>A0A814DQ27</accession>
<dbReference type="EMBL" id="CAJNOC010002985">
    <property type="protein sequence ID" value="CAF0961440.1"/>
    <property type="molecule type" value="Genomic_DNA"/>
</dbReference>
<gene>
    <name evidence="7" type="ORF">OXX778_LOCUS14469</name>
</gene>
<evidence type="ECO:0000313" key="8">
    <source>
        <dbReference type="Proteomes" id="UP000663879"/>
    </source>
</evidence>
<reference evidence="7" key="1">
    <citation type="submission" date="2021-02" db="EMBL/GenBank/DDBJ databases">
        <authorList>
            <person name="Nowell W R."/>
        </authorList>
    </citation>
    <scope>NUCLEOTIDE SEQUENCE</scope>
    <source>
        <strain evidence="7">Ploen Becks lab</strain>
    </source>
</reference>
<feature type="transmembrane region" description="Helical" evidence="6">
    <location>
        <begin position="106"/>
        <end position="126"/>
    </location>
</feature>
<feature type="transmembrane region" description="Helical" evidence="6">
    <location>
        <begin position="220"/>
        <end position="236"/>
    </location>
</feature>
<keyword evidence="2" id="KW-0762">Sugar transport</keyword>
<keyword evidence="5 6" id="KW-0472">Membrane</keyword>
<feature type="transmembrane region" description="Helical" evidence="6">
    <location>
        <begin position="256"/>
        <end position="274"/>
    </location>
</feature>